<evidence type="ECO:0000313" key="4">
    <source>
        <dbReference type="Proteomes" id="UP000093053"/>
    </source>
</evidence>
<dbReference type="Gene3D" id="3.40.47.10">
    <property type="match status" value="1"/>
</dbReference>
<protein>
    <submittedName>
        <fullName evidence="3">3-oxoacyl-ACP synthase</fullName>
    </submittedName>
</protein>
<proteinExistence type="predicted"/>
<name>A0A1B2HPW5_9PSEU</name>
<evidence type="ECO:0000313" key="3">
    <source>
        <dbReference type="EMBL" id="ANZ39745.1"/>
    </source>
</evidence>
<evidence type="ECO:0000259" key="2">
    <source>
        <dbReference type="Pfam" id="PF00109"/>
    </source>
</evidence>
<dbReference type="AlphaFoldDB" id="A0A1B2HPW5"/>
<dbReference type="KEGG" id="led:BBK82_30595"/>
<evidence type="ECO:0000256" key="1">
    <source>
        <dbReference type="ARBA" id="ARBA00022679"/>
    </source>
</evidence>
<dbReference type="PANTHER" id="PTHR11712">
    <property type="entry name" value="POLYKETIDE SYNTHASE-RELATED"/>
    <property type="match status" value="1"/>
</dbReference>
<dbReference type="Pfam" id="PF00109">
    <property type="entry name" value="ketoacyl-synt"/>
    <property type="match status" value="1"/>
</dbReference>
<accession>A0A1B2HPW5</accession>
<dbReference type="GO" id="GO:0006633">
    <property type="term" value="P:fatty acid biosynthetic process"/>
    <property type="evidence" value="ECO:0007669"/>
    <property type="project" value="TreeGrafter"/>
</dbReference>
<dbReference type="PANTHER" id="PTHR11712:SF336">
    <property type="entry name" value="3-OXOACYL-[ACYL-CARRIER-PROTEIN] SYNTHASE, MITOCHONDRIAL"/>
    <property type="match status" value="1"/>
</dbReference>
<dbReference type="STRING" id="1586287.BBK82_30595"/>
<dbReference type="SUPFAM" id="SSF53901">
    <property type="entry name" value="Thiolase-like"/>
    <property type="match status" value="2"/>
</dbReference>
<sequence>MNVTTARRPVISAWSAVSPFGLRAADFVEGVRNGTPTFAPLGEKWQTPAEQACLVPDFDIREVLGKKGTRSMDRVTALAVTAVDRLVRYGNGDRIGGVGEHAALVLGTNTGSAQSIMDFTRDSLVGEHPYFVDPARFPNTVMNCAAGQCAIWHDLRGPNTTIAAGRLTGLLALRYALRLQRAGHADTVLFGAAEEFSTARSWLDWHVRGDAAGPLGEGCALLLLEPEEQAERHGRTALAEVLGLSVGVHHGDATPVLARCVRRVLEGLNESAVDAALIGAESDREALPDGVADVADVVAVGDLIGDTGAASGAFQLVAALGRFGGAGRHVLLTSADHDGAVGAALLQLS</sequence>
<dbReference type="InterPro" id="IPR000794">
    <property type="entry name" value="Beta-ketoacyl_synthase"/>
</dbReference>
<dbReference type="GO" id="GO:0004315">
    <property type="term" value="F:3-oxoacyl-[acyl-carrier-protein] synthase activity"/>
    <property type="evidence" value="ECO:0007669"/>
    <property type="project" value="TreeGrafter"/>
</dbReference>
<dbReference type="EMBL" id="CP016793">
    <property type="protein sequence ID" value="ANZ39745.1"/>
    <property type="molecule type" value="Genomic_DNA"/>
</dbReference>
<dbReference type="Proteomes" id="UP000093053">
    <property type="component" value="Chromosome"/>
</dbReference>
<reference evidence="3 4" key="1">
    <citation type="submission" date="2016-07" db="EMBL/GenBank/DDBJ databases">
        <title>Complete genome sequence of the Lentzea guizhouensis DHS C013.</title>
        <authorList>
            <person name="Cao C."/>
        </authorList>
    </citation>
    <scope>NUCLEOTIDE SEQUENCE [LARGE SCALE GENOMIC DNA]</scope>
    <source>
        <strain evidence="3 4">DHS C013</strain>
    </source>
</reference>
<dbReference type="RefSeq" id="WP_065918086.1">
    <property type="nucleotide sequence ID" value="NZ_CP016793.1"/>
</dbReference>
<feature type="domain" description="Beta-ketoacyl synthase-like N-terminal" evidence="2">
    <location>
        <begin position="12"/>
        <end position="204"/>
    </location>
</feature>
<dbReference type="InterPro" id="IPR014030">
    <property type="entry name" value="Ketoacyl_synth_N"/>
</dbReference>
<organism evidence="3 4">
    <name type="scientific">Lentzea guizhouensis</name>
    <dbReference type="NCBI Taxonomy" id="1586287"/>
    <lineage>
        <taxon>Bacteria</taxon>
        <taxon>Bacillati</taxon>
        <taxon>Actinomycetota</taxon>
        <taxon>Actinomycetes</taxon>
        <taxon>Pseudonocardiales</taxon>
        <taxon>Pseudonocardiaceae</taxon>
        <taxon>Lentzea</taxon>
    </lineage>
</organism>
<keyword evidence="4" id="KW-1185">Reference proteome</keyword>
<keyword evidence="1" id="KW-0808">Transferase</keyword>
<dbReference type="OrthoDB" id="7061549at2"/>
<dbReference type="InterPro" id="IPR016039">
    <property type="entry name" value="Thiolase-like"/>
</dbReference>
<gene>
    <name evidence="3" type="ORF">BBK82_30595</name>
</gene>